<reference evidence="2" key="1">
    <citation type="submission" date="2022-11" db="EMBL/GenBank/DDBJ databases">
        <authorList>
            <person name="Kikuchi T."/>
        </authorList>
    </citation>
    <scope>NUCLEOTIDE SEQUENCE</scope>
    <source>
        <strain evidence="2">PS1010</strain>
    </source>
</reference>
<proteinExistence type="predicted"/>
<gene>
    <name evidence="2" type="ORF">CAMP_LOCUS8590</name>
</gene>
<protein>
    <recommendedName>
        <fullName evidence="1">F-box domain-containing protein</fullName>
    </recommendedName>
</protein>
<dbReference type="PANTHER" id="PTHR21503:SF8">
    <property type="entry name" value="F-BOX ASSOCIATED DOMAIN-CONTAINING PROTEIN-RELATED"/>
    <property type="match status" value="1"/>
</dbReference>
<dbReference type="EMBL" id="CANHGI010000003">
    <property type="protein sequence ID" value="CAI5445953.1"/>
    <property type="molecule type" value="Genomic_DNA"/>
</dbReference>
<dbReference type="InterPro" id="IPR001810">
    <property type="entry name" value="F-box_dom"/>
</dbReference>
<evidence type="ECO:0000313" key="2">
    <source>
        <dbReference type="EMBL" id="CAI5445953.1"/>
    </source>
</evidence>
<accession>A0A9P1IJC1</accession>
<dbReference type="AlphaFoldDB" id="A0A9P1IJC1"/>
<dbReference type="Proteomes" id="UP001152747">
    <property type="component" value="Unassembled WGS sequence"/>
</dbReference>
<evidence type="ECO:0000259" key="1">
    <source>
        <dbReference type="Pfam" id="PF00646"/>
    </source>
</evidence>
<keyword evidence="3" id="KW-1185">Reference proteome</keyword>
<name>A0A9P1IJC1_9PELO</name>
<feature type="domain" description="F-box" evidence="1">
    <location>
        <begin position="335"/>
        <end position="372"/>
    </location>
</feature>
<dbReference type="Pfam" id="PF00646">
    <property type="entry name" value="F-box"/>
    <property type="match status" value="1"/>
</dbReference>
<evidence type="ECO:0000313" key="3">
    <source>
        <dbReference type="Proteomes" id="UP001152747"/>
    </source>
</evidence>
<dbReference type="PANTHER" id="PTHR21503">
    <property type="entry name" value="F-BOX-CONTAINING HYPOTHETICAL PROTEIN C.ELEGANS"/>
    <property type="match status" value="1"/>
</dbReference>
<sequence>MSNKSINKLDKASSDSKNWLELPPEMRAWTIEKMDGKTLCRYSQCSILSRAEVRKSRIFMSKLLIDECPSLGHYDLSIFHGSKPFNYKIKFIDVHRHNWIPKLKDQTVVLHIIESKKDGEDEGSGENGIVKKSEIVDGKARDLRNQYAFNHCEKYENNIRNITIRGNSLDGINLKCLKKLEKIDINLCRTDVVKAGIFDLNQLMNVPILESKKMVFTYDEFLLFNGKVGHISMEIFEEKLLTQYLQLLQTTEVHKNVKFLSIIITGSNNQIPSFEYIKTLQKHWKVSRTVTSDYVLVQLKISAQFRIYISFEMSLRTDLQLDLEVTNPTSAPKNWLDLPPKTHKQIVDRMNQQTLCQFSGSSKSCLELAKTTRRLMSKVEISGDEDCCELSIGHDGHEKSLNYQLQFLDVSQSAFQQTVLLYKTFHKVVKDDGEEEMRIDVKTSEILNGTPSENLIKYLKNHCEKHEDCIRIIKFDIWSFFLDNLDLKFMRNLEEINLSYVEKDWIECGIFDINQLLNAKVLEASNQTFTIDQVANFKGRHAHMRIETFGMEELLALLNLWTTNLHENIFELDLSVLDPSFVNPNEEDLEKLSNVYKIETKVFPGSCCISIETHNGTLKIIYFGNNRVTLRHL</sequence>
<organism evidence="2 3">
    <name type="scientific">Caenorhabditis angaria</name>
    <dbReference type="NCBI Taxonomy" id="860376"/>
    <lineage>
        <taxon>Eukaryota</taxon>
        <taxon>Metazoa</taxon>
        <taxon>Ecdysozoa</taxon>
        <taxon>Nematoda</taxon>
        <taxon>Chromadorea</taxon>
        <taxon>Rhabditida</taxon>
        <taxon>Rhabditina</taxon>
        <taxon>Rhabditomorpha</taxon>
        <taxon>Rhabditoidea</taxon>
        <taxon>Rhabditidae</taxon>
        <taxon>Peloderinae</taxon>
        <taxon>Caenorhabditis</taxon>
    </lineage>
</organism>
<comment type="caution">
    <text evidence="2">The sequence shown here is derived from an EMBL/GenBank/DDBJ whole genome shotgun (WGS) entry which is preliminary data.</text>
</comment>